<keyword evidence="3" id="KW-1185">Reference proteome</keyword>
<dbReference type="OrthoDB" id="3264871at2759"/>
<reference evidence="2" key="1">
    <citation type="submission" date="2020-05" db="EMBL/GenBank/DDBJ databases">
        <title>Mycena genomes resolve the evolution of fungal bioluminescence.</title>
        <authorList>
            <person name="Tsai I.J."/>
        </authorList>
    </citation>
    <scope>NUCLEOTIDE SEQUENCE</scope>
    <source>
        <strain evidence="2">CCC161011</strain>
    </source>
</reference>
<organism evidence="2 3">
    <name type="scientific">Mycena venus</name>
    <dbReference type="NCBI Taxonomy" id="2733690"/>
    <lineage>
        <taxon>Eukaryota</taxon>
        <taxon>Fungi</taxon>
        <taxon>Dikarya</taxon>
        <taxon>Basidiomycota</taxon>
        <taxon>Agaricomycotina</taxon>
        <taxon>Agaricomycetes</taxon>
        <taxon>Agaricomycetidae</taxon>
        <taxon>Agaricales</taxon>
        <taxon>Marasmiineae</taxon>
        <taxon>Mycenaceae</taxon>
        <taxon>Mycena</taxon>
    </lineage>
</organism>
<gene>
    <name evidence="2" type="ORF">MVEN_00583200</name>
</gene>
<accession>A0A8H7D5P4</accession>
<feature type="region of interest" description="Disordered" evidence="1">
    <location>
        <begin position="1"/>
        <end position="142"/>
    </location>
</feature>
<comment type="caution">
    <text evidence="2">The sequence shown here is derived from an EMBL/GenBank/DDBJ whole genome shotgun (WGS) entry which is preliminary data.</text>
</comment>
<protein>
    <submittedName>
        <fullName evidence="2">Uncharacterized protein</fullName>
    </submittedName>
</protein>
<evidence type="ECO:0000313" key="2">
    <source>
        <dbReference type="EMBL" id="KAF7362365.1"/>
    </source>
</evidence>
<feature type="compositionally biased region" description="Low complexity" evidence="1">
    <location>
        <begin position="69"/>
        <end position="102"/>
    </location>
</feature>
<name>A0A8H7D5P4_9AGAR</name>
<sequence length="199" mass="21440">MTTSELELCASPAPEGGYGFSIGHASNDGAEEYGNGTASTQAANATQSSPRRLRAHAQRPNNGSAPVPQGASSQASTHTQQTPTQQQQQAQGQQNRQQPNRTAPGPNTLPTGPQNNIGRTQGRQRNAPQRIPSDEDSAPTFLNQKREKQQIGNQKIARNTRAQVRVAGLNVNGRGGTVFASTTNRWNEVNRMLFDEKTK</sequence>
<evidence type="ECO:0000256" key="1">
    <source>
        <dbReference type="SAM" id="MobiDB-lite"/>
    </source>
</evidence>
<feature type="compositionally biased region" description="Low complexity" evidence="1">
    <location>
        <begin position="34"/>
        <end position="49"/>
    </location>
</feature>
<dbReference type="Proteomes" id="UP000620124">
    <property type="component" value="Unassembled WGS sequence"/>
</dbReference>
<proteinExistence type="predicted"/>
<dbReference type="AlphaFoldDB" id="A0A8H7D5P4"/>
<dbReference type="EMBL" id="JACAZI010000004">
    <property type="protein sequence ID" value="KAF7362365.1"/>
    <property type="molecule type" value="Genomic_DNA"/>
</dbReference>
<evidence type="ECO:0000313" key="3">
    <source>
        <dbReference type="Proteomes" id="UP000620124"/>
    </source>
</evidence>
<feature type="compositionally biased region" description="Polar residues" evidence="1">
    <location>
        <begin position="108"/>
        <end position="127"/>
    </location>
</feature>